<dbReference type="Proteomes" id="UP000053259">
    <property type="component" value="Unassembled WGS sequence"/>
</dbReference>
<dbReference type="InterPro" id="IPR019186">
    <property type="entry name" value="Nucleolar_protein_12"/>
</dbReference>
<feature type="compositionally biased region" description="Basic and acidic residues" evidence="5">
    <location>
        <begin position="200"/>
        <end position="214"/>
    </location>
</feature>
<accession>A0A0D2A9B6</accession>
<dbReference type="AlphaFoldDB" id="A0A0D2A9B6"/>
<gene>
    <name evidence="6" type="ORF">PV09_05561</name>
</gene>
<feature type="compositionally biased region" description="Basic residues" evidence="5">
    <location>
        <begin position="215"/>
        <end position="230"/>
    </location>
</feature>
<keyword evidence="7" id="KW-1185">Reference proteome</keyword>
<evidence type="ECO:0008006" key="8">
    <source>
        <dbReference type="Google" id="ProtNLM"/>
    </source>
</evidence>
<evidence type="ECO:0000256" key="2">
    <source>
        <dbReference type="ARBA" id="ARBA00007175"/>
    </source>
</evidence>
<dbReference type="RefSeq" id="XP_016213222.1">
    <property type="nucleotide sequence ID" value="XM_016359083.1"/>
</dbReference>
<name>A0A0D2A9B6_9PEZI</name>
<evidence type="ECO:0000256" key="4">
    <source>
        <dbReference type="ARBA" id="ARBA00023242"/>
    </source>
</evidence>
<organism evidence="6 7">
    <name type="scientific">Verruconis gallopava</name>
    <dbReference type="NCBI Taxonomy" id="253628"/>
    <lineage>
        <taxon>Eukaryota</taxon>
        <taxon>Fungi</taxon>
        <taxon>Dikarya</taxon>
        <taxon>Ascomycota</taxon>
        <taxon>Pezizomycotina</taxon>
        <taxon>Dothideomycetes</taxon>
        <taxon>Pleosporomycetidae</taxon>
        <taxon>Venturiales</taxon>
        <taxon>Sympoventuriaceae</taxon>
        <taxon>Verruconis</taxon>
    </lineage>
</organism>
<dbReference type="GO" id="GO:0019843">
    <property type="term" value="F:rRNA binding"/>
    <property type="evidence" value="ECO:0007669"/>
    <property type="project" value="TreeGrafter"/>
</dbReference>
<evidence type="ECO:0000256" key="1">
    <source>
        <dbReference type="ARBA" id="ARBA00004604"/>
    </source>
</evidence>
<reference evidence="6 7" key="1">
    <citation type="submission" date="2015-01" db="EMBL/GenBank/DDBJ databases">
        <title>The Genome Sequence of Ochroconis gallopava CBS43764.</title>
        <authorList>
            <consortium name="The Broad Institute Genomics Platform"/>
            <person name="Cuomo C."/>
            <person name="de Hoog S."/>
            <person name="Gorbushina A."/>
            <person name="Stielow B."/>
            <person name="Teixiera M."/>
            <person name="Abouelleil A."/>
            <person name="Chapman S.B."/>
            <person name="Priest M."/>
            <person name="Young S.K."/>
            <person name="Wortman J."/>
            <person name="Nusbaum C."/>
            <person name="Birren B."/>
        </authorList>
    </citation>
    <scope>NUCLEOTIDE SEQUENCE [LARGE SCALE GENOMIC DNA]</scope>
    <source>
        <strain evidence="6 7">CBS 43764</strain>
    </source>
</reference>
<dbReference type="STRING" id="253628.A0A0D2A9B6"/>
<protein>
    <recommendedName>
        <fullName evidence="8">Ribosomal RNA-processing protein 17</fullName>
    </recommendedName>
</protein>
<feature type="region of interest" description="Disordered" evidence="5">
    <location>
        <begin position="50"/>
        <end position="230"/>
    </location>
</feature>
<feature type="compositionally biased region" description="Acidic residues" evidence="5">
    <location>
        <begin position="152"/>
        <end position="162"/>
    </location>
</feature>
<dbReference type="GO" id="GO:0005730">
    <property type="term" value="C:nucleolus"/>
    <property type="evidence" value="ECO:0007669"/>
    <property type="project" value="UniProtKB-SubCell"/>
</dbReference>
<dbReference type="OrthoDB" id="551633at2759"/>
<dbReference type="PANTHER" id="PTHR14577:SF0">
    <property type="entry name" value="NUCLEOLAR PROTEIN 12"/>
    <property type="match status" value="1"/>
</dbReference>
<feature type="compositionally biased region" description="Basic and acidic residues" evidence="5">
    <location>
        <begin position="50"/>
        <end position="74"/>
    </location>
</feature>
<keyword evidence="4" id="KW-0539">Nucleus</keyword>
<dbReference type="Pfam" id="PF09805">
    <property type="entry name" value="Nop25"/>
    <property type="match status" value="1"/>
</dbReference>
<feature type="compositionally biased region" description="Acidic residues" evidence="5">
    <location>
        <begin position="119"/>
        <end position="128"/>
    </location>
</feature>
<evidence type="ECO:0000256" key="3">
    <source>
        <dbReference type="ARBA" id="ARBA00023054"/>
    </source>
</evidence>
<dbReference type="EMBL" id="KN847545">
    <property type="protein sequence ID" value="KIW03353.1"/>
    <property type="molecule type" value="Genomic_DNA"/>
</dbReference>
<dbReference type="InParanoid" id="A0A0D2A9B6"/>
<dbReference type="HOGENOM" id="CLU_067149_1_1_1"/>
<dbReference type="FunCoup" id="A0A0D2A9B6">
    <property type="interactions" value="202"/>
</dbReference>
<feature type="compositionally biased region" description="Basic and acidic residues" evidence="5">
    <location>
        <begin position="138"/>
        <end position="151"/>
    </location>
</feature>
<dbReference type="PANTHER" id="PTHR14577">
    <property type="entry name" value="NUCLEOLAR PROTEIN 12"/>
    <property type="match status" value="1"/>
</dbReference>
<feature type="compositionally biased region" description="Acidic residues" evidence="5">
    <location>
        <begin position="88"/>
        <end position="97"/>
    </location>
</feature>
<sequence length="230" mass="26915">MPPPSKRRKTSVVQEVVFDPVARHEYLTGFHKRKLARIKHAQEIALKKEKEEKRRERIELRRQRQQQLEDHVKAINDSMKILNGTGDESGEDDDKDDDRDTERDDSWGGFDVEAPVESKDEEYVDEDQYATVTVEAVEITRDGMEAYKGSEQETESSEEESSQESGTRAEAVAPEKKTKRLWSKNKLVSEKPKRKKSRNFRYESKEVRKLNRARERAKRKAHALSRKSRK</sequence>
<dbReference type="VEuPathDB" id="FungiDB:PV09_05561"/>
<comment type="subcellular location">
    <subcellularLocation>
        <location evidence="1">Nucleus</location>
        <location evidence="1">Nucleolus</location>
    </subcellularLocation>
</comment>
<evidence type="ECO:0000313" key="6">
    <source>
        <dbReference type="EMBL" id="KIW03353.1"/>
    </source>
</evidence>
<keyword evidence="3" id="KW-0175">Coiled coil</keyword>
<evidence type="ECO:0000313" key="7">
    <source>
        <dbReference type="Proteomes" id="UP000053259"/>
    </source>
</evidence>
<proteinExistence type="inferred from homology"/>
<dbReference type="GeneID" id="27313534"/>
<comment type="similarity">
    <text evidence="2">Belongs to the RRP17 family.</text>
</comment>
<evidence type="ECO:0000256" key="5">
    <source>
        <dbReference type="SAM" id="MobiDB-lite"/>
    </source>
</evidence>